<evidence type="ECO:0000259" key="9">
    <source>
        <dbReference type="Pfam" id="PF06750"/>
    </source>
</evidence>
<feature type="transmembrane region" description="Helical" evidence="7">
    <location>
        <begin position="193"/>
        <end position="213"/>
    </location>
</feature>
<evidence type="ECO:0000313" key="10">
    <source>
        <dbReference type="EMBL" id="OHA60582.1"/>
    </source>
</evidence>
<keyword evidence="5 7" id="KW-1133">Transmembrane helix</keyword>
<feature type="transmembrane region" description="Helical" evidence="7">
    <location>
        <begin position="99"/>
        <end position="116"/>
    </location>
</feature>
<dbReference type="Pfam" id="PF01478">
    <property type="entry name" value="Peptidase_A24"/>
    <property type="match status" value="1"/>
</dbReference>
<comment type="subcellular location">
    <subcellularLocation>
        <location evidence="1">Cell membrane</location>
        <topology evidence="1">Multi-pass membrane protein</topology>
    </subcellularLocation>
</comment>
<name>A0A1G2QKR0_9BACT</name>
<dbReference type="EMBL" id="MHTM01000048">
    <property type="protein sequence ID" value="OHA60582.1"/>
    <property type="molecule type" value="Genomic_DNA"/>
</dbReference>
<keyword evidence="3" id="KW-1003">Cell membrane</keyword>
<dbReference type="Proteomes" id="UP000177140">
    <property type="component" value="Unassembled WGS sequence"/>
</dbReference>
<evidence type="ECO:0000256" key="7">
    <source>
        <dbReference type="SAM" id="Phobius"/>
    </source>
</evidence>
<evidence type="ECO:0000313" key="11">
    <source>
        <dbReference type="Proteomes" id="UP000177140"/>
    </source>
</evidence>
<dbReference type="GO" id="GO:0004190">
    <property type="term" value="F:aspartic-type endopeptidase activity"/>
    <property type="evidence" value="ECO:0007669"/>
    <property type="project" value="InterPro"/>
</dbReference>
<dbReference type="InterPro" id="IPR010627">
    <property type="entry name" value="Prepilin_pept_A24_N"/>
</dbReference>
<keyword evidence="6 7" id="KW-0472">Membrane</keyword>
<evidence type="ECO:0000256" key="5">
    <source>
        <dbReference type="ARBA" id="ARBA00022989"/>
    </source>
</evidence>
<evidence type="ECO:0000259" key="8">
    <source>
        <dbReference type="Pfam" id="PF01478"/>
    </source>
</evidence>
<accession>A0A1G2QKR0</accession>
<dbReference type="AlphaFoldDB" id="A0A1G2QKR0"/>
<evidence type="ECO:0000256" key="1">
    <source>
        <dbReference type="ARBA" id="ARBA00004651"/>
    </source>
</evidence>
<proteinExistence type="inferred from homology"/>
<sequence>MFTSTILFTFIFGLIVGSFLNVLILRYHTGRPISGRSGCMSCGKKLSWYELLPVVSFFLQHGRCRGCKSKISWQYPIVEVLTGVMFALITWYFGATPGLMIFYWLLATVSIFIFAYDWRHQIIPDSATIILLFLAILRVLFFGPGVLDSVITGIGFFLVFWSLWYFSGGRWLGFGDAKLVFVLGLLLGWQQGIVALCLAFWLGAIVGLGMIAISRAGKLIKNTRRYTIKSEIPFAPFLLIGLWLSIILQINEIFFF</sequence>
<evidence type="ECO:0000256" key="4">
    <source>
        <dbReference type="ARBA" id="ARBA00022692"/>
    </source>
</evidence>
<dbReference type="PANTHER" id="PTHR30487:SF0">
    <property type="entry name" value="PREPILIN LEADER PEPTIDASE_N-METHYLTRANSFERASE-RELATED"/>
    <property type="match status" value="1"/>
</dbReference>
<dbReference type="Pfam" id="PF06750">
    <property type="entry name" value="A24_N_bact"/>
    <property type="match status" value="1"/>
</dbReference>
<feature type="transmembrane region" description="Helical" evidence="7">
    <location>
        <begin position="73"/>
        <end position="93"/>
    </location>
</feature>
<dbReference type="GO" id="GO:0005886">
    <property type="term" value="C:plasma membrane"/>
    <property type="evidence" value="ECO:0007669"/>
    <property type="project" value="UniProtKB-SubCell"/>
</dbReference>
<feature type="transmembrane region" description="Helical" evidence="7">
    <location>
        <begin position="6"/>
        <end position="27"/>
    </location>
</feature>
<feature type="transmembrane region" description="Helical" evidence="7">
    <location>
        <begin position="234"/>
        <end position="255"/>
    </location>
</feature>
<dbReference type="PANTHER" id="PTHR30487">
    <property type="entry name" value="TYPE 4 PREPILIN-LIKE PROTEINS LEADER PEPTIDE-PROCESSING ENZYME"/>
    <property type="match status" value="1"/>
</dbReference>
<keyword evidence="4 7" id="KW-0812">Transmembrane</keyword>
<evidence type="ECO:0000256" key="6">
    <source>
        <dbReference type="ARBA" id="ARBA00023136"/>
    </source>
</evidence>
<dbReference type="Gene3D" id="1.20.120.1220">
    <property type="match status" value="1"/>
</dbReference>
<feature type="domain" description="Prepilin type IV endopeptidase peptidase" evidence="8">
    <location>
        <begin position="104"/>
        <end position="208"/>
    </location>
</feature>
<dbReference type="InterPro" id="IPR000045">
    <property type="entry name" value="Prepilin_IV_endopep_pep"/>
</dbReference>
<evidence type="ECO:0000256" key="3">
    <source>
        <dbReference type="ARBA" id="ARBA00022475"/>
    </source>
</evidence>
<comment type="similarity">
    <text evidence="2">Belongs to the peptidase A24 family.</text>
</comment>
<comment type="caution">
    <text evidence="10">The sequence shown here is derived from an EMBL/GenBank/DDBJ whole genome shotgun (WGS) entry which is preliminary data.</text>
</comment>
<feature type="domain" description="Prepilin peptidase A24 N-terminal" evidence="9">
    <location>
        <begin position="11"/>
        <end position="93"/>
    </location>
</feature>
<reference evidence="10 11" key="1">
    <citation type="journal article" date="2016" name="Nat. Commun.">
        <title>Thousands of microbial genomes shed light on interconnected biogeochemical processes in an aquifer system.</title>
        <authorList>
            <person name="Anantharaman K."/>
            <person name="Brown C.T."/>
            <person name="Hug L.A."/>
            <person name="Sharon I."/>
            <person name="Castelle C.J."/>
            <person name="Probst A.J."/>
            <person name="Thomas B.C."/>
            <person name="Singh A."/>
            <person name="Wilkins M.J."/>
            <person name="Karaoz U."/>
            <person name="Brodie E.L."/>
            <person name="Williams K.H."/>
            <person name="Hubbard S.S."/>
            <person name="Banfield J.F."/>
        </authorList>
    </citation>
    <scope>NUCLEOTIDE SEQUENCE [LARGE SCALE GENOMIC DNA]</scope>
</reference>
<protein>
    <recommendedName>
        <fullName evidence="12">Prepilin peptidase</fullName>
    </recommendedName>
</protein>
<feature type="transmembrane region" description="Helical" evidence="7">
    <location>
        <begin position="123"/>
        <end position="143"/>
    </location>
</feature>
<gene>
    <name evidence="10" type="ORF">A2556_00240</name>
</gene>
<evidence type="ECO:0000256" key="2">
    <source>
        <dbReference type="ARBA" id="ARBA00005801"/>
    </source>
</evidence>
<dbReference type="InterPro" id="IPR050882">
    <property type="entry name" value="Prepilin_peptidase/N-MTase"/>
</dbReference>
<organism evidence="10 11">
    <name type="scientific">Candidatus Vogelbacteria bacterium RIFOXYD2_FULL_44_9</name>
    <dbReference type="NCBI Taxonomy" id="1802441"/>
    <lineage>
        <taxon>Bacteria</taxon>
        <taxon>Candidatus Vogeliibacteriota</taxon>
    </lineage>
</organism>
<dbReference type="GO" id="GO:0006465">
    <property type="term" value="P:signal peptide processing"/>
    <property type="evidence" value="ECO:0007669"/>
    <property type="project" value="TreeGrafter"/>
</dbReference>
<evidence type="ECO:0008006" key="12">
    <source>
        <dbReference type="Google" id="ProtNLM"/>
    </source>
</evidence>